<evidence type="ECO:0000259" key="7">
    <source>
        <dbReference type="PROSITE" id="PS51205"/>
    </source>
</evidence>
<dbReference type="CDD" id="cd01776">
    <property type="entry name" value="RA_Rin"/>
    <property type="match status" value="1"/>
</dbReference>
<evidence type="ECO:0000259" key="5">
    <source>
        <dbReference type="PROSITE" id="PS50001"/>
    </source>
</evidence>
<dbReference type="GO" id="GO:0030139">
    <property type="term" value="C:endocytic vesicle"/>
    <property type="evidence" value="ECO:0000318"/>
    <property type="project" value="GO_Central"/>
</dbReference>
<protein>
    <recommendedName>
        <fullName evidence="10">SH2 domain-containing protein</fullName>
    </recommendedName>
</protein>
<dbReference type="KEGG" id="mbr:MONBRDRAFT_23795"/>
<feature type="region of interest" description="Disordered" evidence="4">
    <location>
        <begin position="302"/>
        <end position="350"/>
    </location>
</feature>
<dbReference type="GO" id="GO:0005085">
    <property type="term" value="F:guanyl-nucleotide exchange factor activity"/>
    <property type="evidence" value="ECO:0000318"/>
    <property type="project" value="GO_Central"/>
</dbReference>
<dbReference type="PANTHER" id="PTHR23101">
    <property type="entry name" value="RAB GDP/GTP EXCHANGE FACTOR"/>
    <property type="match status" value="1"/>
</dbReference>
<comment type="similarity">
    <text evidence="1">Belongs to the RIN (Ras interaction/interference) family.</text>
</comment>
<dbReference type="GO" id="GO:0005829">
    <property type="term" value="C:cytosol"/>
    <property type="evidence" value="ECO:0000318"/>
    <property type="project" value="GO_Central"/>
</dbReference>
<dbReference type="PROSITE" id="PS50200">
    <property type="entry name" value="RA"/>
    <property type="match status" value="1"/>
</dbReference>
<name>A9UUV1_MONBE</name>
<dbReference type="SMART" id="SM00314">
    <property type="entry name" value="RA"/>
    <property type="match status" value="1"/>
</dbReference>
<feature type="compositionally biased region" description="Polar residues" evidence="4">
    <location>
        <begin position="309"/>
        <end position="334"/>
    </location>
</feature>
<feature type="domain" description="VPS9" evidence="7">
    <location>
        <begin position="470"/>
        <end position="612"/>
    </location>
</feature>
<accession>A9UUV1</accession>
<evidence type="ECO:0008006" key="10">
    <source>
        <dbReference type="Google" id="ProtNLM"/>
    </source>
</evidence>
<dbReference type="InterPro" id="IPR036860">
    <property type="entry name" value="SH2_dom_sf"/>
</dbReference>
<keyword evidence="3" id="KW-0727">SH2 domain</keyword>
<dbReference type="Proteomes" id="UP000001357">
    <property type="component" value="Unassembled WGS sequence"/>
</dbReference>
<evidence type="ECO:0000313" key="8">
    <source>
        <dbReference type="EMBL" id="EDQ90971.1"/>
    </source>
</evidence>
<dbReference type="RefSeq" id="XP_001744268.1">
    <property type="nucleotide sequence ID" value="XM_001744216.1"/>
</dbReference>
<dbReference type="InParanoid" id="A9UUV1"/>
<dbReference type="SUPFAM" id="SSF54236">
    <property type="entry name" value="Ubiquitin-like"/>
    <property type="match status" value="1"/>
</dbReference>
<dbReference type="Pfam" id="PF02204">
    <property type="entry name" value="VPS9"/>
    <property type="match status" value="1"/>
</dbReference>
<evidence type="ECO:0000256" key="3">
    <source>
        <dbReference type="PROSITE-ProRule" id="PRU00191"/>
    </source>
</evidence>
<dbReference type="Gene3D" id="3.30.505.10">
    <property type="entry name" value="SH2 domain"/>
    <property type="match status" value="1"/>
</dbReference>
<evidence type="ECO:0000259" key="6">
    <source>
        <dbReference type="PROSITE" id="PS50200"/>
    </source>
</evidence>
<dbReference type="SUPFAM" id="SSF109993">
    <property type="entry name" value="VPS9 domain"/>
    <property type="match status" value="1"/>
</dbReference>
<gene>
    <name evidence="8" type="ORF">MONBRDRAFT_23795</name>
</gene>
<dbReference type="SMART" id="SM00252">
    <property type="entry name" value="SH2"/>
    <property type="match status" value="1"/>
</dbReference>
<organism evidence="8 9">
    <name type="scientific">Monosiga brevicollis</name>
    <name type="common">Choanoflagellate</name>
    <dbReference type="NCBI Taxonomy" id="81824"/>
    <lineage>
        <taxon>Eukaryota</taxon>
        <taxon>Choanoflagellata</taxon>
        <taxon>Craspedida</taxon>
        <taxon>Salpingoecidae</taxon>
        <taxon>Monosiga</taxon>
    </lineage>
</organism>
<dbReference type="Gene3D" id="1.20.1050.80">
    <property type="entry name" value="VPS9 domain"/>
    <property type="match status" value="1"/>
</dbReference>
<dbReference type="FunCoup" id="A9UUV1">
    <property type="interactions" value="304"/>
</dbReference>
<dbReference type="GO" id="GO:0016192">
    <property type="term" value="P:vesicle-mediated transport"/>
    <property type="evidence" value="ECO:0007669"/>
    <property type="project" value="InterPro"/>
</dbReference>
<keyword evidence="2" id="KW-0343">GTPase activation</keyword>
<dbReference type="PROSITE" id="PS50001">
    <property type="entry name" value="SH2"/>
    <property type="match status" value="1"/>
</dbReference>
<dbReference type="InterPro" id="IPR045046">
    <property type="entry name" value="Vps9-like"/>
</dbReference>
<dbReference type="STRING" id="81824.A9UUV1"/>
<dbReference type="GO" id="GO:0005096">
    <property type="term" value="F:GTPase activator activity"/>
    <property type="evidence" value="ECO:0007669"/>
    <property type="project" value="UniProtKB-KW"/>
</dbReference>
<dbReference type="Pfam" id="PF00788">
    <property type="entry name" value="RA"/>
    <property type="match status" value="1"/>
</dbReference>
<evidence type="ECO:0000256" key="2">
    <source>
        <dbReference type="ARBA" id="ARBA00022468"/>
    </source>
</evidence>
<evidence type="ECO:0000313" key="9">
    <source>
        <dbReference type="Proteomes" id="UP000001357"/>
    </source>
</evidence>
<feature type="compositionally biased region" description="Basic residues" evidence="4">
    <location>
        <begin position="337"/>
        <end position="350"/>
    </location>
</feature>
<dbReference type="AlphaFoldDB" id="A9UUV1"/>
<dbReference type="SMART" id="SM00167">
    <property type="entry name" value="VPS9"/>
    <property type="match status" value="1"/>
</dbReference>
<evidence type="ECO:0000256" key="1">
    <source>
        <dbReference type="ARBA" id="ARBA00006919"/>
    </source>
</evidence>
<reference evidence="8 9" key="1">
    <citation type="journal article" date="2008" name="Nature">
        <title>The genome of the choanoflagellate Monosiga brevicollis and the origin of metazoans.</title>
        <authorList>
            <consortium name="JGI Sequencing"/>
            <person name="King N."/>
            <person name="Westbrook M.J."/>
            <person name="Young S.L."/>
            <person name="Kuo A."/>
            <person name="Abedin M."/>
            <person name="Chapman J."/>
            <person name="Fairclough S."/>
            <person name="Hellsten U."/>
            <person name="Isogai Y."/>
            <person name="Letunic I."/>
            <person name="Marr M."/>
            <person name="Pincus D."/>
            <person name="Putnam N."/>
            <person name="Rokas A."/>
            <person name="Wright K.J."/>
            <person name="Zuzow R."/>
            <person name="Dirks W."/>
            <person name="Good M."/>
            <person name="Goodstein D."/>
            <person name="Lemons D."/>
            <person name="Li W."/>
            <person name="Lyons J.B."/>
            <person name="Morris A."/>
            <person name="Nichols S."/>
            <person name="Richter D.J."/>
            <person name="Salamov A."/>
            <person name="Bork P."/>
            <person name="Lim W.A."/>
            <person name="Manning G."/>
            <person name="Miller W.T."/>
            <person name="McGinnis W."/>
            <person name="Shapiro H."/>
            <person name="Tjian R."/>
            <person name="Grigoriev I.V."/>
            <person name="Rokhsar D."/>
        </authorList>
    </citation>
    <scope>NUCLEOTIDE SEQUENCE [LARGE SCALE GENOMIC DNA]</scope>
    <source>
        <strain evidence="9">MX1 / ATCC 50154</strain>
    </source>
</reference>
<proteinExistence type="inferred from homology"/>
<dbReference type="InterPro" id="IPR000980">
    <property type="entry name" value="SH2"/>
</dbReference>
<dbReference type="InterPro" id="IPR003123">
    <property type="entry name" value="VPS9"/>
</dbReference>
<dbReference type="Gene3D" id="3.10.20.90">
    <property type="entry name" value="Phosphatidylinositol 3-kinase Catalytic Subunit, Chain A, domain 1"/>
    <property type="match status" value="1"/>
</dbReference>
<dbReference type="PANTHER" id="PTHR23101:SF104">
    <property type="entry name" value="PROTEIN SPRINT"/>
    <property type="match status" value="1"/>
</dbReference>
<dbReference type="SUPFAM" id="SSF55550">
    <property type="entry name" value="SH2 domain"/>
    <property type="match status" value="1"/>
</dbReference>
<dbReference type="GO" id="GO:0031267">
    <property type="term" value="F:small GTPase binding"/>
    <property type="evidence" value="ECO:0000318"/>
    <property type="project" value="GO_Central"/>
</dbReference>
<dbReference type="GeneID" id="5889457"/>
<keyword evidence="9" id="KW-1185">Reference proteome</keyword>
<evidence type="ECO:0000256" key="4">
    <source>
        <dbReference type="SAM" id="MobiDB-lite"/>
    </source>
</evidence>
<dbReference type="PROSITE" id="PS51205">
    <property type="entry name" value="VPS9"/>
    <property type="match status" value="1"/>
</dbReference>
<dbReference type="EMBL" id="CH991546">
    <property type="protein sequence ID" value="EDQ90971.1"/>
    <property type="molecule type" value="Genomic_DNA"/>
</dbReference>
<feature type="region of interest" description="Disordered" evidence="4">
    <location>
        <begin position="91"/>
        <end position="133"/>
    </location>
</feature>
<feature type="domain" description="SH2" evidence="5">
    <location>
        <begin position="171"/>
        <end position="270"/>
    </location>
</feature>
<dbReference type="Pfam" id="PF00017">
    <property type="entry name" value="SH2"/>
    <property type="match status" value="1"/>
</dbReference>
<dbReference type="eggNOG" id="KOG2320">
    <property type="taxonomic scope" value="Eukaryota"/>
</dbReference>
<dbReference type="GO" id="GO:0007165">
    <property type="term" value="P:signal transduction"/>
    <property type="evidence" value="ECO:0007669"/>
    <property type="project" value="InterPro"/>
</dbReference>
<dbReference type="InterPro" id="IPR037191">
    <property type="entry name" value="VPS9_dom_sf"/>
</dbReference>
<sequence>MSLLREAEAQAPAGSDVSAVLAEYHERYSQQQREDQALSLYLAGADSVLSDSLGEAETDAYLDIEPDIATAGSGGVALEQDASQALPSYDYGEALDRNGTDSDSDSDSDDQIGGPPETYLMFDPSQQSDPWTDVEELRRRSETTTLPSNYKLCSNVPQEAINEVLLVYQHVYRPDLDRIAATKVLEDQPQGTFLVRPSSQYKGQQVLCLSIHGIVVHFLVERFSGYIQREEVVDGVRIAGDTLVFSTMPHLLAYHVYNSGKLPCCLLLPQRTAISSSQAVSHSLPTSLGASLVVPDASQNAENAEAAVHSSQGNTANSTAVQESGPTDSQSPTSSPKPHRRKRRSIRHGKAIASARRKVRHYLETLLTRQRQTEARSIETFQDCVLLSAPSSSTALMGSIRQFLNGMRRLILTQHGGHFSRLLRRIFRVEDVTDLMYEVDLLGLIEIALQSHVTEHMYDVTFKLILRDLGHNVNRLADKLTILKESQPEDIGVEEELATQVNYETSIAFLQLMEKAKSPIRKLQHLLSGVKAITSAIHESLGDRAALIGADEFLPLFIWVLHKADIRFPEAEVEYMSGLLDPDIMAGEVLKNFDLQASPRLRTACFDDVQGFLYIYFEHPDIKAQMVYKTFPITRTMTAQEAIEMIRRKLRLAPDPRDGLFEVINDEYRALAPDEQPQALKGAWNHRLHAQGRCRFVFRRAPTSQGSTVKTSAQSTSESGLA</sequence>
<dbReference type="InterPro" id="IPR000159">
    <property type="entry name" value="RA_dom"/>
</dbReference>
<feature type="domain" description="Ras-associating" evidence="6">
    <location>
        <begin position="628"/>
        <end position="703"/>
    </location>
</feature>
<dbReference type="InterPro" id="IPR029071">
    <property type="entry name" value="Ubiquitin-like_domsf"/>
</dbReference>